<gene>
    <name evidence="1" type="ORF">CTEN210_12478</name>
</gene>
<protein>
    <recommendedName>
        <fullName evidence="3">F-box domain-containing protein</fullName>
    </recommendedName>
</protein>
<dbReference type="SUPFAM" id="SSF81383">
    <property type="entry name" value="F-box domain"/>
    <property type="match status" value="1"/>
</dbReference>
<proteinExistence type="predicted"/>
<reference evidence="1 2" key="1">
    <citation type="journal article" date="2021" name="Sci. Rep.">
        <title>The genome of the diatom Chaetoceros tenuissimus carries an ancient integrated fragment of an extant virus.</title>
        <authorList>
            <person name="Hongo Y."/>
            <person name="Kimura K."/>
            <person name="Takaki Y."/>
            <person name="Yoshida Y."/>
            <person name="Baba S."/>
            <person name="Kobayashi G."/>
            <person name="Nagasaki K."/>
            <person name="Hano T."/>
            <person name="Tomaru Y."/>
        </authorList>
    </citation>
    <scope>NUCLEOTIDE SEQUENCE [LARGE SCALE GENOMIC DNA]</scope>
    <source>
        <strain evidence="1 2">NIES-3715</strain>
    </source>
</reference>
<dbReference type="Proteomes" id="UP001054902">
    <property type="component" value="Unassembled WGS sequence"/>
</dbReference>
<sequence length="698" mass="79855">MKEEESTKKYPEVELKNLESLPSSDLLFNIPTEVLEMILSYIGVGHFGFVVLTSKQFYNAYTSFCAKYTEAVDKNMTFMSSSVASMTCFEMYLEQSEFLQYKHVTENDERNALFQCDDYDDGDVHPEDFLDRRLETALKNIMKCAASVGNLNVIQWAHAYIENVKDPDHYDDDVEDNYIKENYRNFWADAVCAAIPSKQMKVVTWIFKNAVDDVEKAEKMKKCNVKAAFYGDVDTMKYFLMQKISWSDDMFRAAVVGNQLDALKWIHCNCPHSFKGNYIVEDHPDWKYATQHMPDDVLRFLPSRPNRLVEWITDYHSSKSLCALAAQNCNLEMTTFLMVNDYPFYDIQILAYNACVANDFDAMKWLDCNMTIGSWGPSELNAVVAHGNVEAIHWLRNKRCEFNHETSVSAIRSGNVEIIRFLHEQGCVFDERSMQIAVENSNVELMDYLMSIGCPILGNHIREVKTKLNTVVWEWLINNGTPLMPDDTLSVARIGSVKTMKWLHSYIECPWHLKAAEEAAHAGDLEMLKYLYSVGYPLTQELCEKAASGSINFRGLNIDNREVLKWLYASCNHFSDSVSAAATKYSGSANLRCLIELGCGISSVTFETAVREGNLSCMNLLLRYNCTVDSNSTIAAIDFALRARHEREGFGMLNWLCKKECCVIDQSVLEYMKENTDHRRIGPVIEIIKREISKKTQA</sequence>
<name>A0AAD3D1Q7_9STRA</name>
<comment type="caution">
    <text evidence="1">The sequence shown here is derived from an EMBL/GenBank/DDBJ whole genome shotgun (WGS) entry which is preliminary data.</text>
</comment>
<organism evidence="1 2">
    <name type="scientific">Chaetoceros tenuissimus</name>
    <dbReference type="NCBI Taxonomy" id="426638"/>
    <lineage>
        <taxon>Eukaryota</taxon>
        <taxon>Sar</taxon>
        <taxon>Stramenopiles</taxon>
        <taxon>Ochrophyta</taxon>
        <taxon>Bacillariophyta</taxon>
        <taxon>Coscinodiscophyceae</taxon>
        <taxon>Chaetocerotophycidae</taxon>
        <taxon>Chaetocerotales</taxon>
        <taxon>Chaetocerotaceae</taxon>
        <taxon>Chaetoceros</taxon>
    </lineage>
</organism>
<dbReference type="SUPFAM" id="SSF48403">
    <property type="entry name" value="Ankyrin repeat"/>
    <property type="match status" value="1"/>
</dbReference>
<dbReference type="Gene3D" id="1.25.40.20">
    <property type="entry name" value="Ankyrin repeat-containing domain"/>
    <property type="match status" value="1"/>
</dbReference>
<evidence type="ECO:0008006" key="3">
    <source>
        <dbReference type="Google" id="ProtNLM"/>
    </source>
</evidence>
<dbReference type="PANTHER" id="PTHR46586:SF3">
    <property type="entry name" value="ANKYRIN REPEAT-CONTAINING PROTEIN"/>
    <property type="match status" value="1"/>
</dbReference>
<dbReference type="InterPro" id="IPR036770">
    <property type="entry name" value="Ankyrin_rpt-contain_sf"/>
</dbReference>
<dbReference type="InterPro" id="IPR052050">
    <property type="entry name" value="SecEffector_AnkRepeat"/>
</dbReference>
<keyword evidence="2" id="KW-1185">Reference proteome</keyword>
<dbReference type="EMBL" id="BLLK01000051">
    <property type="protein sequence ID" value="GFH56002.1"/>
    <property type="molecule type" value="Genomic_DNA"/>
</dbReference>
<dbReference type="PANTHER" id="PTHR46586">
    <property type="entry name" value="ANKYRIN REPEAT-CONTAINING PROTEIN"/>
    <property type="match status" value="1"/>
</dbReference>
<dbReference type="InterPro" id="IPR036047">
    <property type="entry name" value="F-box-like_dom_sf"/>
</dbReference>
<dbReference type="AlphaFoldDB" id="A0AAD3D1Q7"/>
<evidence type="ECO:0000313" key="1">
    <source>
        <dbReference type="EMBL" id="GFH56002.1"/>
    </source>
</evidence>
<evidence type="ECO:0000313" key="2">
    <source>
        <dbReference type="Proteomes" id="UP001054902"/>
    </source>
</evidence>
<accession>A0AAD3D1Q7</accession>